<dbReference type="GO" id="GO:0099022">
    <property type="term" value="P:vesicle tethering"/>
    <property type="evidence" value="ECO:0007669"/>
    <property type="project" value="EnsemblFungi"/>
</dbReference>
<dbReference type="AlphaFoldDB" id="C5MCV2"/>
<dbReference type="InterPro" id="IPR024763">
    <property type="entry name" value="VPS11_C"/>
</dbReference>
<evidence type="ECO:0000256" key="1">
    <source>
        <dbReference type="ARBA" id="ARBA00007070"/>
    </source>
</evidence>
<dbReference type="GeneID" id="8297031"/>
<comment type="subcellular location">
    <subcellularLocation>
        <location evidence="8">Endomembrane system</location>
        <topology evidence="8">Peripheral membrane protein</topology>
        <orientation evidence="8">Cytoplasmic side</orientation>
    </subcellularLocation>
    <subcellularLocation>
        <location evidence="9">Vacuole membrane</location>
        <topology evidence="9">Peripheral membrane protein</topology>
        <orientation evidence="9">Cytoplasmic side</orientation>
    </subcellularLocation>
</comment>
<evidence type="ECO:0000256" key="3">
    <source>
        <dbReference type="ARBA" id="ARBA00022723"/>
    </source>
</evidence>
<dbReference type="GO" id="GO:0042144">
    <property type="term" value="P:vacuole fusion, non-autophagic"/>
    <property type="evidence" value="ECO:0007669"/>
    <property type="project" value="EnsemblFungi"/>
</dbReference>
<keyword evidence="5" id="KW-0862">Zinc</keyword>
<protein>
    <recommendedName>
        <fullName evidence="9">E3 ubiquitin-protein ligase PEP5</fullName>
        <ecNumber evidence="9">2.3.2.27</ecNumber>
    </recommendedName>
</protein>
<evidence type="ECO:0000256" key="4">
    <source>
        <dbReference type="ARBA" id="ARBA00022771"/>
    </source>
</evidence>
<dbReference type="GO" id="GO:0006886">
    <property type="term" value="P:intracellular protein transport"/>
    <property type="evidence" value="ECO:0007669"/>
    <property type="project" value="UniProtKB-UniRule"/>
</dbReference>
<dbReference type="InterPro" id="IPR001841">
    <property type="entry name" value="Znf_RING"/>
</dbReference>
<keyword evidence="9" id="KW-0808">Transferase</keyword>
<evidence type="ECO:0000256" key="10">
    <source>
        <dbReference type="PROSITE-ProRule" id="PRU00175"/>
    </source>
</evidence>
<dbReference type="SMART" id="SM00184">
    <property type="entry name" value="RING"/>
    <property type="match status" value="1"/>
</dbReference>
<dbReference type="RefSeq" id="XP_002549756.1">
    <property type="nucleotide sequence ID" value="XM_002549710.1"/>
</dbReference>
<comment type="similarity">
    <text evidence="1 9">Belongs to the VPS11 family.</text>
</comment>
<name>C5MCV2_CANTT</name>
<dbReference type="GO" id="GO:0036205">
    <property type="term" value="P:histone catabolic process"/>
    <property type="evidence" value="ECO:0007669"/>
    <property type="project" value="EnsemblFungi"/>
</dbReference>
<dbReference type="GO" id="GO:0005829">
    <property type="term" value="C:cytosol"/>
    <property type="evidence" value="ECO:0007669"/>
    <property type="project" value="GOC"/>
</dbReference>
<dbReference type="Gene3D" id="3.30.40.10">
    <property type="entry name" value="Zinc/RING finger domain, C3HC4 (zinc finger)"/>
    <property type="match status" value="1"/>
</dbReference>
<sequence>MSSALSSWRQFQLFEFTPIRDPNCNSDEPLYSDPTLSCINSTTSTYLLIAVNNSTIRIINQKDLTCLKTFQAYDVDYRITFIEPVHNSNNLIVTLAEKQGNPSVIKLWDINKMIQLDSKVEESDYKYKFQTQVLVSNHDKLGDNSYPISCFQFNYDLTCLAVGYTNGKVILIRGDLLRDRGSKQRVVYMSGNDPITGVHFNETEQLLYVTTTGKILTVPTTGRNHEKPTRILSQKFGADLNFTDVNQDDETHELIVGLPDSIQFYDTVNKISTINFEIPKSKIVKFKNFLLIVSPHDDVESKKVMTRVLILDLVNNHISFNLLIPNSSVFHAFILSGDLYLLTSDGVLYKIHEKPTNQQIELILQRELFSVAFNLAQQKKLPNETLLKIEILHGDYLYDKGQFDEAIGIYIKCLELFDNNVDQDIDEFIMNIITKFKEAVNIPNLTQFLIRLYEKSLASIDHVTLLLCCYCKLKKLENLDAFINDFDLTIENLQDLNFDLIINLFKECGFYDQVLKLLYKLDQPNLIVDIQLNDLKKPKFALSYMKTLPIDELLLILIDHSENLLDSCPIETTELLINVFTGEYIPRESKESAVTNSKSEEQKEKSVEISNYRAFLNYLSLQDNNESEQAEQETRKSSAPTYLPPKPNLIYASFTNHPKQFVIFLEASIEAFEKFQGKSIDKQETVMTLLEIYLSLHKSTSDQEWLEKANSLSEQYADLLDSQSLLLLSTIYGFKVGEVISHEKTGSEIDLFMKYQMNENIEGCFKILDKHGDTKPELYKYMLRFIVSKKSIFDKVSEDDIQILLQQINNYKLLKPMELLELLTENPDNDFITFGLVKDYFINFFTNQNQEIMNNEKLIEKYEQESTKNSYKLSELTKPMIIQNNKCSSCKNRLDFPVIHFKCKHSFHEKCISVNLIANSHVDDERNNGVEINGEKIRCPICAEKFNDIKEQKDMQNMIGKKENYEIFTNALHDSKDKFKFVSDYIGKGVMEQDSITLNE</sequence>
<reference evidence="12 13" key="1">
    <citation type="journal article" date="2009" name="Nature">
        <title>Evolution of pathogenicity and sexual reproduction in eight Candida genomes.</title>
        <authorList>
            <person name="Butler G."/>
            <person name="Rasmussen M.D."/>
            <person name="Lin M.F."/>
            <person name="Santos M.A."/>
            <person name="Sakthikumar S."/>
            <person name="Munro C.A."/>
            <person name="Rheinbay E."/>
            <person name="Grabherr M."/>
            <person name="Forche A."/>
            <person name="Reedy J.L."/>
            <person name="Agrafioti I."/>
            <person name="Arnaud M.B."/>
            <person name="Bates S."/>
            <person name="Brown A.J."/>
            <person name="Brunke S."/>
            <person name="Costanzo M.C."/>
            <person name="Fitzpatrick D.A."/>
            <person name="de Groot P.W."/>
            <person name="Harris D."/>
            <person name="Hoyer L.L."/>
            <person name="Hube B."/>
            <person name="Klis F.M."/>
            <person name="Kodira C."/>
            <person name="Lennard N."/>
            <person name="Logue M.E."/>
            <person name="Martin R."/>
            <person name="Neiman A.M."/>
            <person name="Nikolaou E."/>
            <person name="Quail M.A."/>
            <person name="Quinn J."/>
            <person name="Santos M.C."/>
            <person name="Schmitzberger F.F."/>
            <person name="Sherlock G."/>
            <person name="Shah P."/>
            <person name="Silverstein K.A."/>
            <person name="Skrzypek M.S."/>
            <person name="Soll D."/>
            <person name="Staggs R."/>
            <person name="Stansfield I."/>
            <person name="Stumpf M.P."/>
            <person name="Sudbery P.E."/>
            <person name="Srikantha T."/>
            <person name="Zeng Q."/>
            <person name="Berman J."/>
            <person name="Berriman M."/>
            <person name="Heitman J."/>
            <person name="Gow N.A."/>
            <person name="Lorenz M.C."/>
            <person name="Birren B.W."/>
            <person name="Kellis M."/>
            <person name="Cuomo C.A."/>
        </authorList>
    </citation>
    <scope>NUCLEOTIDE SEQUENCE [LARGE SCALE GENOMIC DNA]</scope>
    <source>
        <strain evidence="13">ATCC MYA-3404 / T1</strain>
    </source>
</reference>
<gene>
    <name evidence="12" type="ORF">CTRG_04053</name>
</gene>
<dbReference type="GO" id="GO:0035542">
    <property type="term" value="P:regulation of SNARE complex assembly"/>
    <property type="evidence" value="ECO:0007669"/>
    <property type="project" value="EnsemblFungi"/>
</dbReference>
<dbReference type="GO" id="GO:0035091">
    <property type="term" value="F:phosphatidylinositol binding"/>
    <property type="evidence" value="ECO:0007669"/>
    <property type="project" value="EnsemblFungi"/>
</dbReference>
<dbReference type="GO" id="GO:0032889">
    <property type="term" value="P:regulation of vacuole fusion, non-autophagic"/>
    <property type="evidence" value="ECO:0007669"/>
    <property type="project" value="EnsemblFungi"/>
</dbReference>
<dbReference type="EMBL" id="GG692399">
    <property type="protein sequence ID" value="EER32382.1"/>
    <property type="molecule type" value="Genomic_DNA"/>
</dbReference>
<dbReference type="GO" id="GO:0008270">
    <property type="term" value="F:zinc ion binding"/>
    <property type="evidence" value="ECO:0007669"/>
    <property type="project" value="UniProtKB-KW"/>
</dbReference>
<dbReference type="Pfam" id="PF23341">
    <property type="entry name" value="PEP5_VPS11_N"/>
    <property type="match status" value="1"/>
</dbReference>
<dbReference type="InterPro" id="IPR015943">
    <property type="entry name" value="WD40/YVTN_repeat-like_dom_sf"/>
</dbReference>
<dbReference type="GO" id="GO:0007032">
    <property type="term" value="P:endosome organization"/>
    <property type="evidence" value="ECO:0007669"/>
    <property type="project" value="TreeGrafter"/>
</dbReference>
<dbReference type="InterPro" id="IPR057307">
    <property type="entry name" value="PEP5_VPS11_N"/>
</dbReference>
<evidence type="ECO:0000259" key="11">
    <source>
        <dbReference type="PROSITE" id="PS50089"/>
    </source>
</evidence>
<dbReference type="VEuPathDB" id="FungiDB:CTRG_04053"/>
<evidence type="ECO:0000256" key="8">
    <source>
        <dbReference type="ARBA" id="ARBA00029433"/>
    </source>
</evidence>
<dbReference type="Gene3D" id="2.130.10.10">
    <property type="entry name" value="YVTN repeat-like/Quinoprotein amine dehydrogenase"/>
    <property type="match status" value="1"/>
</dbReference>
<dbReference type="GO" id="GO:0006895">
    <property type="term" value="P:Golgi to endosome transport"/>
    <property type="evidence" value="ECO:0007669"/>
    <property type="project" value="EnsemblFungi"/>
</dbReference>
<dbReference type="InterPro" id="IPR016528">
    <property type="entry name" value="VPS11"/>
</dbReference>
<accession>C5MCV2</accession>
<keyword evidence="7 9" id="KW-0472">Membrane</keyword>
<evidence type="ECO:0000256" key="9">
    <source>
        <dbReference type="PIRNR" id="PIRNR007860"/>
    </source>
</evidence>
<proteinExistence type="inferred from homology"/>
<dbReference type="PROSITE" id="PS50089">
    <property type="entry name" value="ZF_RING_2"/>
    <property type="match status" value="1"/>
</dbReference>
<dbReference type="GO" id="GO:0033263">
    <property type="term" value="C:CORVET complex"/>
    <property type="evidence" value="ECO:0007669"/>
    <property type="project" value="UniProtKB-UniRule"/>
</dbReference>
<dbReference type="InterPro" id="IPR057308">
    <property type="entry name" value="CHCR_PEP5_VPS11"/>
</dbReference>
<dbReference type="GO" id="GO:0006904">
    <property type="term" value="P:vesicle docking involved in exocytosis"/>
    <property type="evidence" value="ECO:0007669"/>
    <property type="project" value="TreeGrafter"/>
</dbReference>
<keyword evidence="9" id="KW-0926">Vacuole</keyword>
<dbReference type="GO" id="GO:0045324">
    <property type="term" value="P:late endosome to vacuole transport"/>
    <property type="evidence" value="ECO:0007669"/>
    <property type="project" value="EnsemblFungi"/>
</dbReference>
<dbReference type="EC" id="2.3.2.27" evidence="9"/>
<dbReference type="KEGG" id="ctp:CTRG_04053"/>
<dbReference type="PIRSF" id="PIRSF007860">
    <property type="entry name" value="VPS11"/>
    <property type="match status" value="1"/>
</dbReference>
<dbReference type="Pfam" id="PF23356">
    <property type="entry name" value="TPR_PEP5_VPS11"/>
    <property type="match status" value="1"/>
</dbReference>
<keyword evidence="13" id="KW-1185">Reference proteome</keyword>
<feature type="domain" description="RING-type" evidence="11">
    <location>
        <begin position="887"/>
        <end position="942"/>
    </location>
</feature>
<evidence type="ECO:0000256" key="6">
    <source>
        <dbReference type="ARBA" id="ARBA00022927"/>
    </source>
</evidence>
<dbReference type="HOGENOM" id="CLU_001287_0_0_1"/>
<dbReference type="SUPFAM" id="SSF50978">
    <property type="entry name" value="WD40 repeat-like"/>
    <property type="match status" value="1"/>
</dbReference>
<dbReference type="Proteomes" id="UP000002037">
    <property type="component" value="Unassembled WGS sequence"/>
</dbReference>
<keyword evidence="2 9" id="KW-0813">Transport</keyword>
<dbReference type="InterPro" id="IPR036322">
    <property type="entry name" value="WD40_repeat_dom_sf"/>
</dbReference>
<evidence type="ECO:0000256" key="5">
    <source>
        <dbReference type="ARBA" id="ARBA00022833"/>
    </source>
</evidence>
<dbReference type="Pfam" id="PF12451">
    <property type="entry name" value="VPS11_C"/>
    <property type="match status" value="1"/>
</dbReference>
<dbReference type="PANTHER" id="PTHR23323:SF24">
    <property type="entry name" value="VACUOLAR PROTEIN SORTING-ASSOCIATED PROTEIN 11 HOMOLOG"/>
    <property type="match status" value="1"/>
</dbReference>
<evidence type="ECO:0000256" key="7">
    <source>
        <dbReference type="ARBA" id="ARBA00023136"/>
    </source>
</evidence>
<evidence type="ECO:0000313" key="12">
    <source>
        <dbReference type="EMBL" id="EER32382.1"/>
    </source>
</evidence>
<dbReference type="Pfam" id="PF17122">
    <property type="entry name" value="zf-C3H2C3"/>
    <property type="match status" value="1"/>
</dbReference>
<keyword evidence="9" id="KW-0833">Ubl conjugation pathway</keyword>
<dbReference type="GO" id="GO:0030897">
    <property type="term" value="C:HOPS complex"/>
    <property type="evidence" value="ECO:0007669"/>
    <property type="project" value="UniProtKB-UniRule"/>
</dbReference>
<keyword evidence="6 9" id="KW-0653">Protein transport</keyword>
<dbReference type="InterPro" id="IPR013083">
    <property type="entry name" value="Znf_RING/FYVE/PHD"/>
</dbReference>
<comment type="catalytic activity">
    <reaction evidence="9">
        <text>S-ubiquitinyl-[E2 ubiquitin-conjugating enzyme]-L-cysteine + [acceptor protein]-L-lysine = [E2 ubiquitin-conjugating enzyme]-L-cysteine + N(6)-ubiquitinyl-[acceptor protein]-L-lysine.</text>
        <dbReference type="EC" id="2.3.2.27"/>
    </reaction>
</comment>
<evidence type="ECO:0000313" key="13">
    <source>
        <dbReference type="Proteomes" id="UP000002037"/>
    </source>
</evidence>
<keyword evidence="3" id="KW-0479">Metal-binding</keyword>
<dbReference type="STRING" id="294747.C5MCV2"/>
<dbReference type="SUPFAM" id="SSF57850">
    <property type="entry name" value="RING/U-box"/>
    <property type="match status" value="1"/>
</dbReference>
<dbReference type="GO" id="GO:0030674">
    <property type="term" value="F:protein-macromolecule adaptor activity"/>
    <property type="evidence" value="ECO:0007669"/>
    <property type="project" value="TreeGrafter"/>
</dbReference>
<dbReference type="PANTHER" id="PTHR23323">
    <property type="entry name" value="VACUOLAR PROTEIN SORTING-ASSOCIATED PROTEIN"/>
    <property type="match status" value="1"/>
</dbReference>
<organism evidence="12 13">
    <name type="scientific">Candida tropicalis (strain ATCC MYA-3404 / T1)</name>
    <name type="common">Yeast</name>
    <dbReference type="NCBI Taxonomy" id="294747"/>
    <lineage>
        <taxon>Eukaryota</taxon>
        <taxon>Fungi</taxon>
        <taxon>Dikarya</taxon>
        <taxon>Ascomycota</taxon>
        <taxon>Saccharomycotina</taxon>
        <taxon>Pichiomycetes</taxon>
        <taxon>Debaryomycetaceae</taxon>
        <taxon>Candida/Lodderomyces clade</taxon>
        <taxon>Candida</taxon>
    </lineage>
</organism>
<evidence type="ECO:0000256" key="2">
    <source>
        <dbReference type="ARBA" id="ARBA00022448"/>
    </source>
</evidence>
<dbReference type="GO" id="GO:0061630">
    <property type="term" value="F:ubiquitin protein ligase activity"/>
    <property type="evidence" value="ECO:0007669"/>
    <property type="project" value="UniProtKB-EC"/>
</dbReference>
<dbReference type="GO" id="GO:0031901">
    <property type="term" value="C:early endosome membrane"/>
    <property type="evidence" value="ECO:0007669"/>
    <property type="project" value="EnsemblFungi"/>
</dbReference>
<dbReference type="GO" id="GO:0000329">
    <property type="term" value="C:fungal-type vacuole membrane"/>
    <property type="evidence" value="ECO:0007669"/>
    <property type="project" value="UniProtKB-UniRule"/>
</dbReference>
<keyword evidence="4 10" id="KW-0863">Zinc-finger</keyword>
<dbReference type="eggNOG" id="KOG2114">
    <property type="taxonomic scope" value="Eukaryota"/>
</dbReference>
<comment type="subunit">
    <text evidence="9">Component of the homotypic vacuole fusion and vacuole protein sorting (HOPS) complex. Component of the class C core vacuole/endosome tethering (CORVET) complex.</text>
</comment>
<dbReference type="OrthoDB" id="26184at2759"/>